<gene>
    <name evidence="1" type="ORF">AXF13_14800</name>
</gene>
<evidence type="ECO:0000313" key="2">
    <source>
        <dbReference type="Proteomes" id="UP000069241"/>
    </source>
</evidence>
<dbReference type="STRING" id="44742.AXF13_14800"/>
<evidence type="ECO:0000313" key="1">
    <source>
        <dbReference type="EMBL" id="AMD91294.1"/>
    </source>
</evidence>
<keyword evidence="2" id="KW-1185">Reference proteome</keyword>
<dbReference type="Proteomes" id="UP000069241">
    <property type="component" value="Chromosome"/>
</dbReference>
<dbReference type="RefSeq" id="WP_062254386.1">
    <property type="nucleotide sequence ID" value="NZ_CP014229.1"/>
</dbReference>
<dbReference type="EMBL" id="CP014229">
    <property type="protein sequence ID" value="AMD91294.1"/>
    <property type="molecule type" value="Genomic_DNA"/>
</dbReference>
<protein>
    <submittedName>
        <fullName evidence="1">Uncharacterized protein</fullName>
    </submittedName>
</protein>
<name>A0A120KMH0_9BACT</name>
<dbReference type="KEGG" id="dfi:AXF13_14800"/>
<reference evidence="2" key="1">
    <citation type="submission" date="2016-02" db="EMBL/GenBank/DDBJ databases">
        <authorList>
            <person name="Holder M.E."/>
            <person name="Ajami N.J."/>
            <person name="Petrosino J.F."/>
        </authorList>
    </citation>
    <scope>NUCLEOTIDE SEQUENCE [LARGE SCALE GENOMIC DNA]</scope>
    <source>
        <strain evidence="2">CCUG 45958</strain>
    </source>
</reference>
<sequence length="99" mass="11340">MFSLLEHDLQGKRLLASGMAIALLWNISHEMNIFWDNYQVSLQRAVIVVTARGCDAVFPFFTRQDKFFFAGGDIKDVRGYEGRQARYYGLRSVRAEGSD</sequence>
<accession>A0A120KMH0</accession>
<proteinExistence type="predicted"/>
<dbReference type="AlphaFoldDB" id="A0A120KMH0"/>
<organism evidence="1 2">
    <name type="scientific">Desulfovibrio fairfieldensis</name>
    <dbReference type="NCBI Taxonomy" id="44742"/>
    <lineage>
        <taxon>Bacteria</taxon>
        <taxon>Pseudomonadati</taxon>
        <taxon>Thermodesulfobacteriota</taxon>
        <taxon>Desulfovibrionia</taxon>
        <taxon>Desulfovibrionales</taxon>
        <taxon>Desulfovibrionaceae</taxon>
        <taxon>Desulfovibrio</taxon>
    </lineage>
</organism>